<dbReference type="EMBL" id="KZ613465">
    <property type="protein sequence ID" value="PMD27943.1"/>
    <property type="molecule type" value="Genomic_DNA"/>
</dbReference>
<evidence type="ECO:0000313" key="3">
    <source>
        <dbReference type="Proteomes" id="UP000235672"/>
    </source>
</evidence>
<proteinExistence type="predicted"/>
<name>A0A2J6QNV6_9HELO</name>
<keyword evidence="3" id="KW-1185">Reference proteome</keyword>
<evidence type="ECO:0000256" key="1">
    <source>
        <dbReference type="SAM" id="MobiDB-lite"/>
    </source>
</evidence>
<dbReference type="Proteomes" id="UP000235672">
    <property type="component" value="Unassembled WGS sequence"/>
</dbReference>
<gene>
    <name evidence="2" type="ORF">NA56DRAFT_152094</name>
</gene>
<feature type="region of interest" description="Disordered" evidence="1">
    <location>
        <begin position="41"/>
        <end position="64"/>
    </location>
</feature>
<dbReference type="AlphaFoldDB" id="A0A2J6QNV6"/>
<protein>
    <submittedName>
        <fullName evidence="2">Uncharacterized protein</fullName>
    </submittedName>
</protein>
<accession>A0A2J6QNV6</accession>
<sequence length="64" mass="6885">MVVPSQPAEKQYQSLSTIHLAAGCGGGFRWSSLAIEGRSMSTHGLTNNNASTLSESSAMMERRR</sequence>
<evidence type="ECO:0000313" key="2">
    <source>
        <dbReference type="EMBL" id="PMD27943.1"/>
    </source>
</evidence>
<organism evidence="2 3">
    <name type="scientific">Hyaloscypha hepaticicola</name>
    <dbReference type="NCBI Taxonomy" id="2082293"/>
    <lineage>
        <taxon>Eukaryota</taxon>
        <taxon>Fungi</taxon>
        <taxon>Dikarya</taxon>
        <taxon>Ascomycota</taxon>
        <taxon>Pezizomycotina</taxon>
        <taxon>Leotiomycetes</taxon>
        <taxon>Helotiales</taxon>
        <taxon>Hyaloscyphaceae</taxon>
        <taxon>Hyaloscypha</taxon>
    </lineage>
</organism>
<reference evidence="2 3" key="1">
    <citation type="submission" date="2016-05" db="EMBL/GenBank/DDBJ databases">
        <title>A degradative enzymes factory behind the ericoid mycorrhizal symbiosis.</title>
        <authorList>
            <consortium name="DOE Joint Genome Institute"/>
            <person name="Martino E."/>
            <person name="Morin E."/>
            <person name="Grelet G."/>
            <person name="Kuo A."/>
            <person name="Kohler A."/>
            <person name="Daghino S."/>
            <person name="Barry K."/>
            <person name="Choi C."/>
            <person name="Cichocki N."/>
            <person name="Clum A."/>
            <person name="Copeland A."/>
            <person name="Hainaut M."/>
            <person name="Haridas S."/>
            <person name="Labutti K."/>
            <person name="Lindquist E."/>
            <person name="Lipzen A."/>
            <person name="Khouja H.-R."/>
            <person name="Murat C."/>
            <person name="Ohm R."/>
            <person name="Olson A."/>
            <person name="Spatafora J."/>
            <person name="Veneault-Fourrey C."/>
            <person name="Henrissat B."/>
            <person name="Grigoriev I."/>
            <person name="Martin F."/>
            <person name="Perotto S."/>
        </authorList>
    </citation>
    <scope>NUCLEOTIDE SEQUENCE [LARGE SCALE GENOMIC DNA]</scope>
    <source>
        <strain evidence="2 3">UAMH 7357</strain>
    </source>
</reference>
<feature type="compositionally biased region" description="Polar residues" evidence="1">
    <location>
        <begin position="41"/>
        <end position="57"/>
    </location>
</feature>